<protein>
    <submittedName>
        <fullName evidence="1">RCG32620, isoform CRA_e</fullName>
    </submittedName>
</protein>
<dbReference type="Proteomes" id="UP000234681">
    <property type="component" value="Chromosome 10"/>
</dbReference>
<dbReference type="EMBL" id="CH473948">
    <property type="protein sequence ID" value="EDM06323.1"/>
    <property type="molecule type" value="Genomic_DNA"/>
</dbReference>
<accession>A6HJW8</accession>
<evidence type="ECO:0000313" key="2">
    <source>
        <dbReference type="Proteomes" id="UP000234681"/>
    </source>
</evidence>
<sequence length="43" mass="4633">MSEAEVEQLLTGQEDANGCINYEEGTRQSLGPFALLPSPPVLQ</sequence>
<dbReference type="AlphaFoldDB" id="A6HJW8"/>
<evidence type="ECO:0000313" key="1">
    <source>
        <dbReference type="EMBL" id="EDM06323.1"/>
    </source>
</evidence>
<proteinExistence type="predicted"/>
<organism evidence="1 2">
    <name type="scientific">Rattus norvegicus</name>
    <name type="common">Rat</name>
    <dbReference type="NCBI Taxonomy" id="10116"/>
    <lineage>
        <taxon>Eukaryota</taxon>
        <taxon>Metazoa</taxon>
        <taxon>Chordata</taxon>
        <taxon>Craniata</taxon>
        <taxon>Vertebrata</taxon>
        <taxon>Euteleostomi</taxon>
        <taxon>Mammalia</taxon>
        <taxon>Eutheria</taxon>
        <taxon>Euarchontoglires</taxon>
        <taxon>Glires</taxon>
        <taxon>Rodentia</taxon>
        <taxon>Myomorpha</taxon>
        <taxon>Muroidea</taxon>
        <taxon>Muridae</taxon>
        <taxon>Murinae</taxon>
        <taxon>Rattus</taxon>
    </lineage>
</organism>
<name>A6HJW8_RAT</name>
<reference evidence="1 2" key="1">
    <citation type="submission" date="2005-07" db="EMBL/GenBank/DDBJ databases">
        <authorList>
            <person name="Mural R.J."/>
            <person name="Li P.W."/>
            <person name="Adams M.D."/>
            <person name="Amanatides P.G."/>
            <person name="Baden-Tillson H."/>
            <person name="Barnstead M."/>
            <person name="Chin S.H."/>
            <person name="Dew I."/>
            <person name="Evans C.A."/>
            <person name="Ferriera S."/>
            <person name="Flanigan M."/>
            <person name="Fosler C."/>
            <person name="Glodek A."/>
            <person name="Gu Z."/>
            <person name="Holt R.A."/>
            <person name="Jennings D."/>
            <person name="Kraft C.L."/>
            <person name="Lu F."/>
            <person name="Nguyen T."/>
            <person name="Nusskern D.R."/>
            <person name="Pfannkoch C.M."/>
            <person name="Sitter C."/>
            <person name="Sutton G.G."/>
            <person name="Venter J.C."/>
            <person name="Wang Z."/>
            <person name="Woodage T."/>
            <person name="Zheng X.H."/>
            <person name="Zhong F."/>
        </authorList>
    </citation>
    <scope>NUCLEOTIDE SEQUENCE [LARGE SCALE GENOMIC DNA]</scope>
    <source>
        <strain>BN</strain>
        <strain evidence="2">Sprague-Dawley</strain>
    </source>
</reference>
<gene>
    <name evidence="1" type="ORF">rCG_32620</name>
</gene>